<comment type="caution">
    <text evidence="1">The sequence shown here is derived from an EMBL/GenBank/DDBJ whole genome shotgun (WGS) entry which is preliminary data.</text>
</comment>
<evidence type="ECO:0000313" key="1">
    <source>
        <dbReference type="EMBL" id="GGR09953.1"/>
    </source>
</evidence>
<reference evidence="1" key="2">
    <citation type="submission" date="2020-09" db="EMBL/GenBank/DDBJ databases">
        <authorList>
            <person name="Sun Q."/>
            <person name="Ohkuma M."/>
        </authorList>
    </citation>
    <scope>NUCLEOTIDE SEQUENCE</scope>
    <source>
        <strain evidence="1">JCM 31311</strain>
    </source>
</reference>
<proteinExistence type="predicted"/>
<gene>
    <name evidence="1" type="ORF">GCM10008957_23410</name>
</gene>
<name>A0A918F8B8_9DEIO</name>
<protein>
    <submittedName>
        <fullName evidence="1">Uncharacterized protein</fullName>
    </submittedName>
</protein>
<dbReference type="Proteomes" id="UP000603865">
    <property type="component" value="Unassembled WGS sequence"/>
</dbReference>
<accession>A0A918F8B8</accession>
<sequence length="88" mass="9905">MTTVETQFFLYGDVPVMMERTPSGGLRVSALNPRTGEFVLDPSYRNAIFHDRDGFARPVSRTVFEERVHALRGPRQEPSEGVIRPGAQ</sequence>
<evidence type="ECO:0000313" key="2">
    <source>
        <dbReference type="Proteomes" id="UP000603865"/>
    </source>
</evidence>
<keyword evidence="2" id="KW-1185">Reference proteome</keyword>
<dbReference type="EMBL" id="BMQL01000011">
    <property type="protein sequence ID" value="GGR09953.1"/>
    <property type="molecule type" value="Genomic_DNA"/>
</dbReference>
<dbReference type="RefSeq" id="WP_189090557.1">
    <property type="nucleotide sequence ID" value="NZ_BMQL01000011.1"/>
</dbReference>
<dbReference type="AlphaFoldDB" id="A0A918F8B8"/>
<organism evidence="1 2">
    <name type="scientific">Deinococcus ruber</name>
    <dbReference type="NCBI Taxonomy" id="1848197"/>
    <lineage>
        <taxon>Bacteria</taxon>
        <taxon>Thermotogati</taxon>
        <taxon>Deinococcota</taxon>
        <taxon>Deinococci</taxon>
        <taxon>Deinococcales</taxon>
        <taxon>Deinococcaceae</taxon>
        <taxon>Deinococcus</taxon>
    </lineage>
</organism>
<reference evidence="1" key="1">
    <citation type="journal article" date="2014" name="Int. J. Syst. Evol. Microbiol.">
        <title>Complete genome sequence of Corynebacterium casei LMG S-19264T (=DSM 44701T), isolated from a smear-ripened cheese.</title>
        <authorList>
            <consortium name="US DOE Joint Genome Institute (JGI-PGF)"/>
            <person name="Walter F."/>
            <person name="Albersmeier A."/>
            <person name="Kalinowski J."/>
            <person name="Ruckert C."/>
        </authorList>
    </citation>
    <scope>NUCLEOTIDE SEQUENCE</scope>
    <source>
        <strain evidence="1">JCM 31311</strain>
    </source>
</reference>